<dbReference type="InterPro" id="IPR024930">
    <property type="entry name" value="Skp_dom_sf"/>
</dbReference>
<dbReference type="GO" id="GO:0050821">
    <property type="term" value="P:protein stabilization"/>
    <property type="evidence" value="ECO:0007669"/>
    <property type="project" value="TreeGrafter"/>
</dbReference>
<dbReference type="SMART" id="SM00935">
    <property type="entry name" value="OmpH"/>
    <property type="match status" value="1"/>
</dbReference>
<reference evidence="5" key="1">
    <citation type="submission" date="2022-09" db="EMBL/GenBank/DDBJ databases">
        <authorList>
            <person name="Duchaud E."/>
        </authorList>
    </citation>
    <scope>NUCLEOTIDE SEQUENCE</scope>
    <source>
        <strain evidence="5">TRV642</strain>
    </source>
</reference>
<keyword evidence="3" id="KW-0175">Coiled coil</keyword>
<dbReference type="InterPro" id="IPR005632">
    <property type="entry name" value="Chaperone_Skp"/>
</dbReference>
<dbReference type="SUPFAM" id="SSF111384">
    <property type="entry name" value="OmpH-like"/>
    <property type="match status" value="1"/>
</dbReference>
<keyword evidence="2" id="KW-0732">Signal</keyword>
<dbReference type="KEGG" id="fcs:TRV642_0987"/>
<evidence type="ECO:0000256" key="3">
    <source>
        <dbReference type="SAM" id="Coils"/>
    </source>
</evidence>
<dbReference type="GO" id="GO:0051082">
    <property type="term" value="F:unfolded protein binding"/>
    <property type="evidence" value="ECO:0007669"/>
    <property type="project" value="InterPro"/>
</dbReference>
<dbReference type="Pfam" id="PF03938">
    <property type="entry name" value="OmpH"/>
    <property type="match status" value="1"/>
</dbReference>
<protein>
    <submittedName>
        <fullName evidence="5">Outer membrane protein H</fullName>
    </submittedName>
</protein>
<dbReference type="Gene3D" id="3.30.910.20">
    <property type="entry name" value="Skp domain"/>
    <property type="match status" value="1"/>
</dbReference>
<gene>
    <name evidence="5" type="ORF">TRV642_0987</name>
</gene>
<accession>A0A9W4TFB3</accession>
<evidence type="ECO:0000256" key="1">
    <source>
        <dbReference type="ARBA" id="ARBA00009091"/>
    </source>
</evidence>
<evidence type="ECO:0000256" key="4">
    <source>
        <dbReference type="SAM" id="MobiDB-lite"/>
    </source>
</evidence>
<evidence type="ECO:0000313" key="5">
    <source>
        <dbReference type="EMBL" id="CAI2766010.1"/>
    </source>
</evidence>
<dbReference type="PANTHER" id="PTHR35089">
    <property type="entry name" value="CHAPERONE PROTEIN SKP"/>
    <property type="match status" value="1"/>
</dbReference>
<sequence length="215" mass="24349">MLMLFIFLYFCLQYIKKIEIQKMKKALVIIALSIFAVSCSKTAEVKEVKTAYVDTSVLMKEYTEAKDLEAKYKAQAEEKGRQLQAEITRFKQDAANFQSQAQANGQAWAQQRGAELQKREQQLGYAQQALSQQLQQESGVEMDSLVSGVKKFIKDYGKKNGYSYIYGTGDAASILYAEEKYDITKDIIKALNDKYKSSPKSEEKPAVKEVEAAKK</sequence>
<dbReference type="GO" id="GO:0005829">
    <property type="term" value="C:cytosol"/>
    <property type="evidence" value="ECO:0007669"/>
    <property type="project" value="TreeGrafter"/>
</dbReference>
<name>A0A9W4TFB3_9FLAO</name>
<organism evidence="5 6">
    <name type="scientific">Flavobacterium collinsii</name>
    <dbReference type="NCBI Taxonomy" id="1114861"/>
    <lineage>
        <taxon>Bacteria</taxon>
        <taxon>Pseudomonadati</taxon>
        <taxon>Bacteroidota</taxon>
        <taxon>Flavobacteriia</taxon>
        <taxon>Flavobacteriales</taxon>
        <taxon>Flavobacteriaceae</taxon>
        <taxon>Flavobacterium</taxon>
    </lineage>
</organism>
<evidence type="ECO:0000256" key="2">
    <source>
        <dbReference type="ARBA" id="ARBA00022729"/>
    </source>
</evidence>
<evidence type="ECO:0000313" key="6">
    <source>
        <dbReference type="Proteomes" id="UP001152749"/>
    </source>
</evidence>
<feature type="coiled-coil region" evidence="3">
    <location>
        <begin position="58"/>
        <end position="93"/>
    </location>
</feature>
<dbReference type="AlphaFoldDB" id="A0A9W4TFB3"/>
<proteinExistence type="inferred from homology"/>
<dbReference type="Proteomes" id="UP001152749">
    <property type="component" value="Chromosome"/>
</dbReference>
<feature type="region of interest" description="Disordered" evidence="4">
    <location>
        <begin position="195"/>
        <end position="215"/>
    </location>
</feature>
<dbReference type="EMBL" id="OX336425">
    <property type="protein sequence ID" value="CAI2766010.1"/>
    <property type="molecule type" value="Genomic_DNA"/>
</dbReference>
<comment type="similarity">
    <text evidence="1">Belongs to the Skp family.</text>
</comment>
<dbReference type="PANTHER" id="PTHR35089:SF1">
    <property type="entry name" value="CHAPERONE PROTEIN SKP"/>
    <property type="match status" value="1"/>
</dbReference>